<dbReference type="RefSeq" id="WP_378972132.1">
    <property type="nucleotide sequence ID" value="NZ_JBHTBJ010000019.1"/>
</dbReference>
<dbReference type="PANTHER" id="PTHR44942:SF4">
    <property type="entry name" value="METHYLTRANSFERASE TYPE 11 DOMAIN-CONTAINING PROTEIN"/>
    <property type="match status" value="1"/>
</dbReference>
<sequence length="264" mass="29369">MERPAPGLVFNEVPELYDRARPGYPDELFADLAALTGIGAGSPVLEVGAGTGQATRSLAALGCEVTALEPGPDLAALARRRLAASGAVHVEQSPFETWDDRGARFEAVVAASAWHWVDPAIGWRRAHEILRPGGWLAVVGNVVFRRPGEPEMYAETADLHERFAPGNPAWSHPPLEEDARAIDQAWDAGEWFEPPIVRWYPAVQWFSGPEFADHLRTNSPYRRLDPEVREPLLDAIAERIRTRMGDRAARRYLTVLRAGRRREK</sequence>
<evidence type="ECO:0000256" key="2">
    <source>
        <dbReference type="ARBA" id="ARBA00022603"/>
    </source>
</evidence>
<dbReference type="InterPro" id="IPR051052">
    <property type="entry name" value="Diverse_substrate_MTase"/>
</dbReference>
<comment type="similarity">
    <text evidence="1">Belongs to the methyltransferase superfamily.</text>
</comment>
<accession>A0ABW2HV39</accession>
<keyword evidence="6" id="KW-1185">Reference proteome</keyword>
<dbReference type="GO" id="GO:0032259">
    <property type="term" value="P:methylation"/>
    <property type="evidence" value="ECO:0007669"/>
    <property type="project" value="UniProtKB-KW"/>
</dbReference>
<dbReference type="GO" id="GO:0061542">
    <property type="term" value="F:3-demethylubiquinol 3-O-methyltransferase activity"/>
    <property type="evidence" value="ECO:0007669"/>
    <property type="project" value="UniProtKB-EC"/>
</dbReference>
<dbReference type="GO" id="GO:0102208">
    <property type="term" value="F:2-polyprenyl-6-hydroxyphenol methylase activity"/>
    <property type="evidence" value="ECO:0007669"/>
    <property type="project" value="UniProtKB-EC"/>
</dbReference>
<dbReference type="EMBL" id="JBHTBJ010000019">
    <property type="protein sequence ID" value="MFC7277043.1"/>
    <property type="molecule type" value="Genomic_DNA"/>
</dbReference>
<keyword evidence="2 5" id="KW-0489">Methyltransferase</keyword>
<reference evidence="6" key="1">
    <citation type="journal article" date="2019" name="Int. J. Syst. Evol. Microbiol.">
        <title>The Global Catalogue of Microorganisms (GCM) 10K type strain sequencing project: providing services to taxonomists for standard genome sequencing and annotation.</title>
        <authorList>
            <consortium name="The Broad Institute Genomics Platform"/>
            <consortium name="The Broad Institute Genome Sequencing Center for Infectious Disease"/>
            <person name="Wu L."/>
            <person name="Ma J."/>
        </authorList>
    </citation>
    <scope>NUCLEOTIDE SEQUENCE [LARGE SCALE GENOMIC DNA]</scope>
    <source>
        <strain evidence="6">XZYJT-10</strain>
    </source>
</reference>
<name>A0ABW2HV39_9ACTN</name>
<comment type="caution">
    <text evidence="5">The sequence shown here is derived from an EMBL/GenBank/DDBJ whole genome shotgun (WGS) entry which is preliminary data.</text>
</comment>
<dbReference type="InterPro" id="IPR029063">
    <property type="entry name" value="SAM-dependent_MTases_sf"/>
</dbReference>
<protein>
    <submittedName>
        <fullName evidence="5">Class I SAM-dependent methyltransferase</fullName>
        <ecNumber evidence="5">2.1.1.222</ecNumber>
        <ecNumber evidence="5">2.1.1.64</ecNumber>
    </submittedName>
</protein>
<dbReference type="PANTHER" id="PTHR44942">
    <property type="entry name" value="METHYLTRANSF_11 DOMAIN-CONTAINING PROTEIN"/>
    <property type="match status" value="1"/>
</dbReference>
<organism evidence="5 6">
    <name type="scientific">Paractinoplanes rhizophilus</name>
    <dbReference type="NCBI Taxonomy" id="1416877"/>
    <lineage>
        <taxon>Bacteria</taxon>
        <taxon>Bacillati</taxon>
        <taxon>Actinomycetota</taxon>
        <taxon>Actinomycetes</taxon>
        <taxon>Micromonosporales</taxon>
        <taxon>Micromonosporaceae</taxon>
        <taxon>Paractinoplanes</taxon>
    </lineage>
</organism>
<evidence type="ECO:0000313" key="6">
    <source>
        <dbReference type="Proteomes" id="UP001596548"/>
    </source>
</evidence>
<evidence type="ECO:0000313" key="5">
    <source>
        <dbReference type="EMBL" id="MFC7277043.1"/>
    </source>
</evidence>
<proteinExistence type="inferred from homology"/>
<feature type="domain" description="Methyltransferase type 11" evidence="4">
    <location>
        <begin position="45"/>
        <end position="137"/>
    </location>
</feature>
<dbReference type="SUPFAM" id="SSF53335">
    <property type="entry name" value="S-adenosyl-L-methionine-dependent methyltransferases"/>
    <property type="match status" value="1"/>
</dbReference>
<dbReference type="Gene3D" id="3.40.50.150">
    <property type="entry name" value="Vaccinia Virus protein VP39"/>
    <property type="match status" value="1"/>
</dbReference>
<evidence type="ECO:0000256" key="3">
    <source>
        <dbReference type="ARBA" id="ARBA00022679"/>
    </source>
</evidence>
<keyword evidence="3 5" id="KW-0808">Transferase</keyword>
<dbReference type="InterPro" id="IPR013216">
    <property type="entry name" value="Methyltransf_11"/>
</dbReference>
<dbReference type="EC" id="2.1.1.64" evidence="5"/>
<dbReference type="EC" id="2.1.1.222" evidence="5"/>
<dbReference type="Pfam" id="PF08241">
    <property type="entry name" value="Methyltransf_11"/>
    <property type="match status" value="1"/>
</dbReference>
<evidence type="ECO:0000259" key="4">
    <source>
        <dbReference type="Pfam" id="PF08241"/>
    </source>
</evidence>
<gene>
    <name evidence="5" type="ORF">ACFQS1_23885</name>
</gene>
<dbReference type="Proteomes" id="UP001596548">
    <property type="component" value="Unassembled WGS sequence"/>
</dbReference>
<evidence type="ECO:0000256" key="1">
    <source>
        <dbReference type="ARBA" id="ARBA00008361"/>
    </source>
</evidence>
<dbReference type="CDD" id="cd02440">
    <property type="entry name" value="AdoMet_MTases"/>
    <property type="match status" value="1"/>
</dbReference>